<evidence type="ECO:0000256" key="1">
    <source>
        <dbReference type="SAM" id="Coils"/>
    </source>
</evidence>
<dbReference type="CDD" id="cd15889">
    <property type="entry name" value="SNARE_SNAP25N_23N"/>
    <property type="match status" value="1"/>
</dbReference>
<dbReference type="Proteomes" id="UP001652625">
    <property type="component" value="Chromosome 06"/>
</dbReference>
<proteinExistence type="predicted"/>
<organism evidence="4 5">
    <name type="scientific">Hydra vulgaris</name>
    <name type="common">Hydra</name>
    <name type="synonym">Hydra attenuata</name>
    <dbReference type="NCBI Taxonomy" id="6087"/>
    <lineage>
        <taxon>Eukaryota</taxon>
        <taxon>Metazoa</taxon>
        <taxon>Cnidaria</taxon>
        <taxon>Hydrozoa</taxon>
        <taxon>Hydroidolina</taxon>
        <taxon>Anthoathecata</taxon>
        <taxon>Aplanulata</taxon>
        <taxon>Hydridae</taxon>
        <taxon>Hydra</taxon>
    </lineage>
</organism>
<dbReference type="RefSeq" id="XP_065656453.1">
    <property type="nucleotide sequence ID" value="XM_065800381.1"/>
</dbReference>
<dbReference type="PROSITE" id="PS50192">
    <property type="entry name" value="T_SNARE"/>
    <property type="match status" value="2"/>
</dbReference>
<sequence>MLSEEEQMRMELQRMQRKADEVTNESLESTRRMLLLAEETQDTGIKTLVALDEQGEKLNRIEENLDDINAGMKEAEKNLTGLEKFCGLCVCSCRKRGDFETSEVYRKAYTRKEPPNSAGIALQTKDKVPNHGAATSGYISRITNDAREDEMDENIGQVAGILTNLKSMAIDMGGELDRQNTQITRLTDKASANESRIENANKRANQILRN</sequence>
<name>A0ABM4C4F6_HYDVU</name>
<dbReference type="SMART" id="SM00397">
    <property type="entry name" value="t_SNARE"/>
    <property type="match status" value="2"/>
</dbReference>
<dbReference type="InterPro" id="IPR000727">
    <property type="entry name" value="T_SNARE_dom"/>
</dbReference>
<accession>A0ABM4C4F6</accession>
<protein>
    <submittedName>
        <fullName evidence="5">Synaptosomal-associated protein 25 isoform X2</fullName>
    </submittedName>
</protein>
<keyword evidence="4" id="KW-1185">Reference proteome</keyword>
<dbReference type="Gene3D" id="1.20.5.110">
    <property type="match status" value="2"/>
</dbReference>
<feature type="domain" description="T-SNARE coiled-coil homology" evidence="3">
    <location>
        <begin position="145"/>
        <end position="207"/>
    </location>
</feature>
<feature type="domain" description="T-SNARE coiled-coil homology" evidence="3">
    <location>
        <begin position="20"/>
        <end position="82"/>
    </location>
</feature>
<gene>
    <name evidence="5" type="primary">LOC100202282</name>
</gene>
<evidence type="ECO:0000313" key="5">
    <source>
        <dbReference type="RefSeq" id="XP_065656453.1"/>
    </source>
</evidence>
<evidence type="ECO:0000256" key="2">
    <source>
        <dbReference type="SAM" id="MobiDB-lite"/>
    </source>
</evidence>
<dbReference type="GeneID" id="100202282"/>
<reference evidence="5" key="1">
    <citation type="submission" date="2025-08" db="UniProtKB">
        <authorList>
            <consortium name="RefSeq"/>
        </authorList>
    </citation>
    <scope>IDENTIFICATION</scope>
</reference>
<feature type="region of interest" description="Disordered" evidence="2">
    <location>
        <begin position="189"/>
        <end position="210"/>
    </location>
</feature>
<dbReference type="PANTHER" id="PTHR19305">
    <property type="entry name" value="SYNAPTOSOMAL ASSOCIATED PROTEIN"/>
    <property type="match status" value="1"/>
</dbReference>
<dbReference type="PANTHER" id="PTHR19305:SF14">
    <property type="entry name" value="SYNAPTOSOMAL-ASSOCIATED PROTEIN-RELATED"/>
    <property type="match status" value="1"/>
</dbReference>
<feature type="coiled-coil region" evidence="1">
    <location>
        <begin position="5"/>
        <end position="78"/>
    </location>
</feature>
<evidence type="ECO:0000313" key="4">
    <source>
        <dbReference type="Proteomes" id="UP001652625"/>
    </source>
</evidence>
<evidence type="ECO:0000259" key="3">
    <source>
        <dbReference type="PROSITE" id="PS50192"/>
    </source>
</evidence>
<dbReference type="SUPFAM" id="SSF58038">
    <property type="entry name" value="SNARE fusion complex"/>
    <property type="match status" value="2"/>
</dbReference>
<keyword evidence="1" id="KW-0175">Coiled coil</keyword>